<dbReference type="EMBL" id="JAUCMX010000001">
    <property type="protein sequence ID" value="KAK3557618.1"/>
    <property type="molecule type" value="Genomic_DNA"/>
</dbReference>
<evidence type="ECO:0000313" key="2">
    <source>
        <dbReference type="EMBL" id="KAK3557618.1"/>
    </source>
</evidence>
<reference evidence="2" key="1">
    <citation type="submission" date="2023-06" db="EMBL/GenBank/DDBJ databases">
        <title>Male Hemibagrus guttatus genome.</title>
        <authorList>
            <person name="Bian C."/>
        </authorList>
    </citation>
    <scope>NUCLEOTIDE SEQUENCE</scope>
    <source>
        <strain evidence="2">Male_cb2023</strain>
        <tissue evidence="2">Muscle</tissue>
    </source>
</reference>
<evidence type="ECO:0000256" key="1">
    <source>
        <dbReference type="SAM" id="MobiDB-lite"/>
    </source>
</evidence>
<dbReference type="AlphaFoldDB" id="A0AAE0RLI0"/>
<proteinExistence type="predicted"/>
<comment type="caution">
    <text evidence="2">The sequence shown here is derived from an EMBL/GenBank/DDBJ whole genome shotgun (WGS) entry which is preliminary data.</text>
</comment>
<feature type="compositionally biased region" description="Polar residues" evidence="1">
    <location>
        <begin position="45"/>
        <end position="56"/>
    </location>
</feature>
<protein>
    <submittedName>
        <fullName evidence="2">Uncharacterized protein</fullName>
    </submittedName>
</protein>
<gene>
    <name evidence="2" type="ORF">QTP70_030817</name>
</gene>
<name>A0AAE0RLI0_9TELE</name>
<evidence type="ECO:0000313" key="3">
    <source>
        <dbReference type="Proteomes" id="UP001274896"/>
    </source>
</evidence>
<organism evidence="2 3">
    <name type="scientific">Hemibagrus guttatus</name>
    <dbReference type="NCBI Taxonomy" id="175788"/>
    <lineage>
        <taxon>Eukaryota</taxon>
        <taxon>Metazoa</taxon>
        <taxon>Chordata</taxon>
        <taxon>Craniata</taxon>
        <taxon>Vertebrata</taxon>
        <taxon>Euteleostomi</taxon>
        <taxon>Actinopterygii</taxon>
        <taxon>Neopterygii</taxon>
        <taxon>Teleostei</taxon>
        <taxon>Ostariophysi</taxon>
        <taxon>Siluriformes</taxon>
        <taxon>Bagridae</taxon>
        <taxon>Hemibagrus</taxon>
    </lineage>
</organism>
<accession>A0AAE0RLI0</accession>
<dbReference type="Proteomes" id="UP001274896">
    <property type="component" value="Unassembled WGS sequence"/>
</dbReference>
<keyword evidence="3" id="KW-1185">Reference proteome</keyword>
<sequence length="108" mass="12270">MLRAGPAVACMACRSLLPSRLGGIRFGVPLQKLHSLSRAIHHRYSTNNNPPQRHYTSLSRLPMRPSRSRSGHGYYQQHRSFWVARLAGAAAEAALHPAGIRRRWRLHR</sequence>
<feature type="region of interest" description="Disordered" evidence="1">
    <location>
        <begin position="43"/>
        <end position="72"/>
    </location>
</feature>